<gene>
    <name evidence="10" type="ORF">V9T40_012866</name>
</gene>
<evidence type="ECO:0000256" key="2">
    <source>
        <dbReference type="ARBA" id="ARBA00009665"/>
    </source>
</evidence>
<keyword evidence="3 7" id="KW-0812">Transmembrane</keyword>
<dbReference type="EMBL" id="JBBCAQ010000036">
    <property type="protein sequence ID" value="KAK7576580.1"/>
    <property type="molecule type" value="Genomic_DNA"/>
</dbReference>
<feature type="transmembrane region" description="Helical" evidence="7">
    <location>
        <begin position="461"/>
        <end position="480"/>
    </location>
</feature>
<comment type="similarity">
    <text evidence="2">Belongs to the SYG1 (TC 2.A.94) family.</text>
</comment>
<keyword evidence="4 7" id="KW-1133">Transmembrane helix</keyword>
<organism evidence="10 11">
    <name type="scientific">Parthenolecanium corni</name>
    <dbReference type="NCBI Taxonomy" id="536013"/>
    <lineage>
        <taxon>Eukaryota</taxon>
        <taxon>Metazoa</taxon>
        <taxon>Ecdysozoa</taxon>
        <taxon>Arthropoda</taxon>
        <taxon>Hexapoda</taxon>
        <taxon>Insecta</taxon>
        <taxon>Pterygota</taxon>
        <taxon>Neoptera</taxon>
        <taxon>Paraneoptera</taxon>
        <taxon>Hemiptera</taxon>
        <taxon>Sternorrhyncha</taxon>
        <taxon>Coccoidea</taxon>
        <taxon>Coccidae</taxon>
        <taxon>Parthenolecanium</taxon>
    </lineage>
</organism>
<proteinExistence type="inferred from homology"/>
<name>A0AAN9TAD1_9HEMI</name>
<feature type="region of interest" description="Disordered" evidence="6">
    <location>
        <begin position="635"/>
        <end position="658"/>
    </location>
</feature>
<dbReference type="InterPro" id="IPR004331">
    <property type="entry name" value="SPX_dom"/>
</dbReference>
<dbReference type="PANTHER" id="PTHR10783:SF103">
    <property type="entry name" value="SOLUTE CARRIER FAMILY 53 MEMBER 1"/>
    <property type="match status" value="1"/>
</dbReference>
<evidence type="ECO:0000259" key="9">
    <source>
        <dbReference type="PROSITE" id="PS51382"/>
    </source>
</evidence>
<reference evidence="10 11" key="1">
    <citation type="submission" date="2024-03" db="EMBL/GenBank/DDBJ databases">
        <title>Adaptation during the transition from Ophiocordyceps entomopathogen to insect associate is accompanied by gene loss and intensified selection.</title>
        <authorList>
            <person name="Ward C.M."/>
            <person name="Onetto C.A."/>
            <person name="Borneman A.R."/>
        </authorList>
    </citation>
    <scope>NUCLEOTIDE SEQUENCE [LARGE SCALE GENOMIC DNA]</scope>
    <source>
        <strain evidence="10">AWRI1</strain>
        <tissue evidence="10">Single Adult Female</tissue>
    </source>
</reference>
<dbReference type="GO" id="GO:0005886">
    <property type="term" value="C:plasma membrane"/>
    <property type="evidence" value="ECO:0007669"/>
    <property type="project" value="TreeGrafter"/>
</dbReference>
<evidence type="ECO:0000256" key="3">
    <source>
        <dbReference type="ARBA" id="ARBA00022692"/>
    </source>
</evidence>
<dbReference type="GO" id="GO:0005794">
    <property type="term" value="C:Golgi apparatus"/>
    <property type="evidence" value="ECO:0007669"/>
    <property type="project" value="TreeGrafter"/>
</dbReference>
<feature type="domain" description="SPX" evidence="9">
    <location>
        <begin position="1"/>
        <end position="172"/>
    </location>
</feature>
<sequence>MKFAAHLAAHITPEWRKQYINYEELKQLLYETVENVPPADKTDADMLTRYFVDADEAFFSSCEKELSKVNTFYSEKIAEAMRKFASLQHDLAAAFSMDVIEKPSYYTKNTRKNPPKKPSMKKIRKLKVAFSEFYLSLVLLQNYQTLNYSGFRKILKKHDKLFSFKNGDYWRRDNVDFAPFYVNKDTDRLIEETENLVTTYLEDGNRQRAMKRLHIPPIGEHQSLWTTFKLGLLMGFFVSLFGIIAFAAAFAVKKEEYNVALRLYRGTFLLTLFLFFGGLNVYGWRTSGVNHILIFEINPRNHLSELHIMEISMIFGIFWTLSVLGFIFSESLGIPAYANPLLLLFSMLIFLLNPFKILFYGARSWFLKILGRIIFAPFFKVNFADFWLAEQLTSLVPLFLDMHFFICFYIDNADWANLPDDVKPCFENVSLVQPILMCLPAWFRFAQCLRRYHDSKQCFPHIFSSMKYVTMSLVIFFAFYNVKSKRENEQAEPNIYFYLWMVAVILSTTFTFMWDIKVDWGLLSGGAAENKFLREQIIYSSETYYFMAIGINFILRFCWSFSLSLLDVTYPKADLLAMIIMSLEIFRRFMWNFFRLENEHLNNCGEFRAIRDISIVPLETIDRDQDVLLRMMDEDDGVTNRPRKSLPRMASKDEKKNS</sequence>
<feature type="transmembrane region" description="Helical" evidence="7">
    <location>
        <begin position="308"/>
        <end position="329"/>
    </location>
</feature>
<feature type="domain" description="EXS" evidence="8">
    <location>
        <begin position="424"/>
        <end position="628"/>
    </location>
</feature>
<feature type="transmembrane region" description="Helical" evidence="7">
    <location>
        <begin position="263"/>
        <end position="284"/>
    </location>
</feature>
<dbReference type="PROSITE" id="PS51380">
    <property type="entry name" value="EXS"/>
    <property type="match status" value="1"/>
</dbReference>
<evidence type="ECO:0000313" key="11">
    <source>
        <dbReference type="Proteomes" id="UP001367676"/>
    </source>
</evidence>
<evidence type="ECO:0000256" key="1">
    <source>
        <dbReference type="ARBA" id="ARBA00004141"/>
    </source>
</evidence>
<keyword evidence="5 7" id="KW-0472">Membrane</keyword>
<evidence type="ECO:0000313" key="10">
    <source>
        <dbReference type="EMBL" id="KAK7576580.1"/>
    </source>
</evidence>
<dbReference type="Pfam" id="PF03124">
    <property type="entry name" value="EXS"/>
    <property type="match status" value="1"/>
</dbReference>
<feature type="transmembrane region" description="Helical" evidence="7">
    <location>
        <begin position="544"/>
        <end position="562"/>
    </location>
</feature>
<protein>
    <recommendedName>
        <fullName evidence="12">Xenotropic and polytropic retrovirus receptor 1</fullName>
    </recommendedName>
</protein>
<keyword evidence="11" id="KW-1185">Reference proteome</keyword>
<dbReference type="PANTHER" id="PTHR10783">
    <property type="entry name" value="XENOTROPIC AND POLYTROPIC RETROVIRUS RECEPTOR 1-RELATED"/>
    <property type="match status" value="1"/>
</dbReference>
<evidence type="ECO:0008006" key="12">
    <source>
        <dbReference type="Google" id="ProtNLM"/>
    </source>
</evidence>
<dbReference type="PROSITE" id="PS51382">
    <property type="entry name" value="SPX"/>
    <property type="match status" value="1"/>
</dbReference>
<dbReference type="AlphaFoldDB" id="A0AAN9TAD1"/>
<dbReference type="GO" id="GO:0016036">
    <property type="term" value="P:cellular response to phosphate starvation"/>
    <property type="evidence" value="ECO:0007669"/>
    <property type="project" value="TreeGrafter"/>
</dbReference>
<feature type="transmembrane region" description="Helical" evidence="7">
    <location>
        <begin position="341"/>
        <end position="359"/>
    </location>
</feature>
<feature type="transmembrane region" description="Helical" evidence="7">
    <location>
        <begin position="495"/>
        <end position="514"/>
    </location>
</feature>
<comment type="subcellular location">
    <subcellularLocation>
        <location evidence="1">Membrane</location>
        <topology evidence="1">Multi-pass membrane protein</topology>
    </subcellularLocation>
</comment>
<dbReference type="Proteomes" id="UP001367676">
    <property type="component" value="Unassembled WGS sequence"/>
</dbReference>
<comment type="caution">
    <text evidence="10">The sequence shown here is derived from an EMBL/GenBank/DDBJ whole genome shotgun (WGS) entry which is preliminary data.</text>
</comment>
<dbReference type="CDD" id="cd14477">
    <property type="entry name" value="SPX_XPR1_like"/>
    <property type="match status" value="1"/>
</dbReference>
<dbReference type="GO" id="GO:0000822">
    <property type="term" value="F:inositol hexakisphosphate binding"/>
    <property type="evidence" value="ECO:0007669"/>
    <property type="project" value="TreeGrafter"/>
</dbReference>
<evidence type="ECO:0000256" key="4">
    <source>
        <dbReference type="ARBA" id="ARBA00022989"/>
    </source>
</evidence>
<dbReference type="InterPro" id="IPR004342">
    <property type="entry name" value="EXS_C"/>
</dbReference>
<feature type="transmembrane region" description="Helical" evidence="7">
    <location>
        <begin position="230"/>
        <end position="251"/>
    </location>
</feature>
<evidence type="ECO:0000259" key="8">
    <source>
        <dbReference type="PROSITE" id="PS51380"/>
    </source>
</evidence>
<evidence type="ECO:0000256" key="7">
    <source>
        <dbReference type="SAM" id="Phobius"/>
    </source>
</evidence>
<evidence type="ECO:0000256" key="6">
    <source>
        <dbReference type="SAM" id="MobiDB-lite"/>
    </source>
</evidence>
<dbReference type="GO" id="GO:0006817">
    <property type="term" value="P:phosphate ion transport"/>
    <property type="evidence" value="ECO:0007669"/>
    <property type="project" value="TreeGrafter"/>
</dbReference>
<accession>A0AAN9TAD1</accession>
<evidence type="ECO:0000256" key="5">
    <source>
        <dbReference type="ARBA" id="ARBA00023136"/>
    </source>
</evidence>
<dbReference type="Pfam" id="PF03105">
    <property type="entry name" value="SPX"/>
    <property type="match status" value="3"/>
</dbReference>